<keyword evidence="7" id="KW-1185">Reference proteome</keyword>
<dbReference type="NCBIfam" id="NF040786">
    <property type="entry name" value="LysR_Sec_metab"/>
    <property type="match status" value="1"/>
</dbReference>
<evidence type="ECO:0000256" key="4">
    <source>
        <dbReference type="ARBA" id="ARBA00023163"/>
    </source>
</evidence>
<dbReference type="InterPro" id="IPR047788">
    <property type="entry name" value="LysR-like_Sec_metab"/>
</dbReference>
<dbReference type="GO" id="GO:0000976">
    <property type="term" value="F:transcription cis-regulatory region binding"/>
    <property type="evidence" value="ECO:0007669"/>
    <property type="project" value="TreeGrafter"/>
</dbReference>
<evidence type="ECO:0000313" key="7">
    <source>
        <dbReference type="Proteomes" id="UP001057291"/>
    </source>
</evidence>
<reference evidence="6" key="1">
    <citation type="journal article" date="2023" name="Int. J. Syst. Evol. Microbiol.">
        <title>Collibacillus ludicampi gen. nov., sp. nov., a new soil bacterium of the family Alicyclobacillaceae.</title>
        <authorList>
            <person name="Jojima T."/>
            <person name="Ioku Y."/>
            <person name="Fukuta Y."/>
            <person name="Shirasaka N."/>
            <person name="Matsumura Y."/>
            <person name="Mori M."/>
        </authorList>
    </citation>
    <scope>NUCLEOTIDE SEQUENCE</scope>
    <source>
        <strain evidence="6">TP075</strain>
    </source>
</reference>
<dbReference type="Proteomes" id="UP001057291">
    <property type="component" value="Unassembled WGS sequence"/>
</dbReference>
<dbReference type="AlphaFoldDB" id="A0AAV4LHY6"/>
<dbReference type="SUPFAM" id="SSF46785">
    <property type="entry name" value="Winged helix' DNA-binding domain"/>
    <property type="match status" value="1"/>
</dbReference>
<name>A0AAV4LHY6_9BACL</name>
<proteinExistence type="inferred from homology"/>
<evidence type="ECO:0000259" key="5">
    <source>
        <dbReference type="PROSITE" id="PS50931"/>
    </source>
</evidence>
<keyword evidence="2" id="KW-0805">Transcription regulation</keyword>
<dbReference type="PROSITE" id="PS50931">
    <property type="entry name" value="HTH_LYSR"/>
    <property type="match status" value="1"/>
</dbReference>
<sequence length="296" mass="33164">MNLKRLQTFLLAADHKNFSTVAEMLGLSQPAISKQIKTLEEELGVELFHRDTMPPTLTEVGRLVYKKGKKLLEMWGELTRVCHAYQNILTGILRIGASTIPTSYILPSLLRSFREQYPGIEVQLTTNDSTEVENLVKERYLDVGIIGLPPKSNLLDTLKLAKDRLAIIGPPGHPPIRSISEITDRPFIFRKPGSGTWQTAIEGLSRMGLSVEDLTCVALVDSTEAILSMVQAGLGIAFISEMAARQAAENNQIAILLELPIERSFYLIYERTRRNQPFLDAFISHIKEKVSEFSKK</sequence>
<dbReference type="RefSeq" id="WP_282200321.1">
    <property type="nucleotide sequence ID" value="NZ_BOQE01000001.1"/>
</dbReference>
<dbReference type="EMBL" id="BOQE01000001">
    <property type="protein sequence ID" value="GIM47328.1"/>
    <property type="molecule type" value="Genomic_DNA"/>
</dbReference>
<dbReference type="PANTHER" id="PTHR30126:SF40">
    <property type="entry name" value="HTH-TYPE TRANSCRIPTIONAL REGULATOR GLTR"/>
    <property type="match status" value="1"/>
</dbReference>
<dbReference type="InterPro" id="IPR036388">
    <property type="entry name" value="WH-like_DNA-bd_sf"/>
</dbReference>
<gene>
    <name evidence="6" type="ORF">DNHGIG_28770</name>
</gene>
<evidence type="ECO:0000256" key="2">
    <source>
        <dbReference type="ARBA" id="ARBA00023015"/>
    </source>
</evidence>
<dbReference type="Pfam" id="PF00126">
    <property type="entry name" value="HTH_1"/>
    <property type="match status" value="1"/>
</dbReference>
<dbReference type="InterPro" id="IPR000847">
    <property type="entry name" value="LysR_HTH_N"/>
</dbReference>
<accession>A0AAV4LHY6</accession>
<comment type="similarity">
    <text evidence="1">Belongs to the LysR transcriptional regulatory family.</text>
</comment>
<dbReference type="FunFam" id="1.10.10.10:FF:000001">
    <property type="entry name" value="LysR family transcriptional regulator"/>
    <property type="match status" value="1"/>
</dbReference>
<protein>
    <submittedName>
        <fullName evidence="6">LysR family transcriptional regulator</fullName>
    </submittedName>
</protein>
<dbReference type="SUPFAM" id="SSF53850">
    <property type="entry name" value="Periplasmic binding protein-like II"/>
    <property type="match status" value="1"/>
</dbReference>
<dbReference type="GO" id="GO:0003700">
    <property type="term" value="F:DNA-binding transcription factor activity"/>
    <property type="evidence" value="ECO:0007669"/>
    <property type="project" value="InterPro"/>
</dbReference>
<dbReference type="InterPro" id="IPR036390">
    <property type="entry name" value="WH_DNA-bd_sf"/>
</dbReference>
<evidence type="ECO:0000313" key="6">
    <source>
        <dbReference type="EMBL" id="GIM47328.1"/>
    </source>
</evidence>
<dbReference type="Gene3D" id="1.10.10.10">
    <property type="entry name" value="Winged helix-like DNA-binding domain superfamily/Winged helix DNA-binding domain"/>
    <property type="match status" value="1"/>
</dbReference>
<keyword evidence="3" id="KW-0238">DNA-binding</keyword>
<feature type="domain" description="HTH lysR-type" evidence="5">
    <location>
        <begin position="1"/>
        <end position="58"/>
    </location>
</feature>
<dbReference type="PRINTS" id="PR00039">
    <property type="entry name" value="HTHLYSR"/>
</dbReference>
<dbReference type="InterPro" id="IPR005119">
    <property type="entry name" value="LysR_subst-bd"/>
</dbReference>
<evidence type="ECO:0000256" key="1">
    <source>
        <dbReference type="ARBA" id="ARBA00009437"/>
    </source>
</evidence>
<comment type="caution">
    <text evidence="6">The sequence shown here is derived from an EMBL/GenBank/DDBJ whole genome shotgun (WGS) entry which is preliminary data.</text>
</comment>
<dbReference type="Pfam" id="PF03466">
    <property type="entry name" value="LysR_substrate"/>
    <property type="match status" value="1"/>
</dbReference>
<evidence type="ECO:0000256" key="3">
    <source>
        <dbReference type="ARBA" id="ARBA00023125"/>
    </source>
</evidence>
<keyword evidence="4" id="KW-0804">Transcription</keyword>
<organism evidence="6 7">
    <name type="scientific">Collibacillus ludicampi</name>
    <dbReference type="NCBI Taxonomy" id="2771369"/>
    <lineage>
        <taxon>Bacteria</taxon>
        <taxon>Bacillati</taxon>
        <taxon>Bacillota</taxon>
        <taxon>Bacilli</taxon>
        <taxon>Bacillales</taxon>
        <taxon>Alicyclobacillaceae</taxon>
        <taxon>Collibacillus</taxon>
    </lineage>
</organism>
<dbReference type="Gene3D" id="3.40.190.290">
    <property type="match status" value="1"/>
</dbReference>
<dbReference type="PANTHER" id="PTHR30126">
    <property type="entry name" value="HTH-TYPE TRANSCRIPTIONAL REGULATOR"/>
    <property type="match status" value="1"/>
</dbReference>